<evidence type="ECO:0000256" key="2">
    <source>
        <dbReference type="ARBA" id="ARBA00022487"/>
    </source>
</evidence>
<dbReference type="InterPro" id="IPR000952">
    <property type="entry name" value="AB_hydrolase_4_CS"/>
</dbReference>
<gene>
    <name evidence="5" type="ORF">WAE96_01000</name>
</gene>
<proteinExistence type="inferred from homology"/>
<dbReference type="PANTHER" id="PTHR10794:SF94">
    <property type="entry name" value="ESTERASE YHET-RELATED"/>
    <property type="match status" value="1"/>
</dbReference>
<keyword evidence="6" id="KW-1185">Reference proteome</keyword>
<dbReference type="EMBL" id="JBAWKS010000001">
    <property type="protein sequence ID" value="MEI4548285.1"/>
    <property type="molecule type" value="Genomic_DNA"/>
</dbReference>
<dbReference type="InterPro" id="IPR000073">
    <property type="entry name" value="AB_hydrolase_1"/>
</dbReference>
<comment type="similarity">
    <text evidence="1">Belongs to the AB hydrolase superfamily. AB hydrolase 4 family.</text>
</comment>
<evidence type="ECO:0000256" key="1">
    <source>
        <dbReference type="ARBA" id="ARBA00010884"/>
    </source>
</evidence>
<evidence type="ECO:0000313" key="5">
    <source>
        <dbReference type="EMBL" id="MEI4548285.1"/>
    </source>
</evidence>
<dbReference type="GO" id="GO:0016787">
    <property type="term" value="F:hydrolase activity"/>
    <property type="evidence" value="ECO:0007669"/>
    <property type="project" value="UniProtKB-KW"/>
</dbReference>
<dbReference type="NCBIfam" id="NF008218">
    <property type="entry name" value="PRK10985.1"/>
    <property type="match status" value="1"/>
</dbReference>
<evidence type="ECO:0000259" key="4">
    <source>
        <dbReference type="Pfam" id="PF00561"/>
    </source>
</evidence>
<dbReference type="PANTHER" id="PTHR10794">
    <property type="entry name" value="ABHYDROLASE DOMAIN-CONTAINING PROTEIN"/>
    <property type="match status" value="1"/>
</dbReference>
<feature type="domain" description="AB hydrolase-1" evidence="4">
    <location>
        <begin position="63"/>
        <end position="301"/>
    </location>
</feature>
<dbReference type="InterPro" id="IPR029058">
    <property type="entry name" value="AB_hydrolase_fold"/>
</dbReference>
<evidence type="ECO:0000256" key="3">
    <source>
        <dbReference type="ARBA" id="ARBA00022801"/>
    </source>
</evidence>
<keyword evidence="2" id="KW-0719">Serine esterase</keyword>
<dbReference type="InterPro" id="IPR012020">
    <property type="entry name" value="ABHD4"/>
</dbReference>
<reference evidence="5 6" key="1">
    <citation type="submission" date="2023-12" db="EMBL/GenBank/DDBJ databases">
        <title>Friends and Foes: Symbiotic and Algicidal bacterial influence on Karenia brevis blooms.</title>
        <authorList>
            <person name="Fei C."/>
            <person name="Mohamed A.R."/>
            <person name="Booker A."/>
            <person name="Arshad M."/>
            <person name="Klass S."/>
            <person name="Ahn S."/>
            <person name="Gilbert P.M."/>
            <person name="Heil C.A."/>
            <person name="Martinez J.M."/>
            <person name="Amin S.A."/>
        </authorList>
    </citation>
    <scope>NUCLEOTIDE SEQUENCE [LARGE SCALE GENOMIC DNA]</scope>
    <source>
        <strain evidence="5 6">CE15</strain>
    </source>
</reference>
<evidence type="ECO:0000313" key="6">
    <source>
        <dbReference type="Proteomes" id="UP001382455"/>
    </source>
</evidence>
<protein>
    <submittedName>
        <fullName evidence="5">Hydrolase</fullName>
    </submittedName>
</protein>
<organism evidence="5 6">
    <name type="scientific">Pseudoalteromonas spongiae</name>
    <dbReference type="NCBI Taxonomy" id="298657"/>
    <lineage>
        <taxon>Bacteria</taxon>
        <taxon>Pseudomonadati</taxon>
        <taxon>Pseudomonadota</taxon>
        <taxon>Gammaproteobacteria</taxon>
        <taxon>Alteromonadales</taxon>
        <taxon>Pseudoalteromonadaceae</taxon>
        <taxon>Pseudoalteromonas</taxon>
    </lineage>
</organism>
<dbReference type="PIRSF" id="PIRSF005211">
    <property type="entry name" value="Ab_hydro_YheT"/>
    <property type="match status" value="1"/>
</dbReference>
<comment type="caution">
    <text evidence="5">The sequence shown here is derived from an EMBL/GenBank/DDBJ whole genome shotgun (WGS) entry which is preliminary data.</text>
</comment>
<accession>A0ABU8EMV9</accession>
<dbReference type="RefSeq" id="WP_336434302.1">
    <property type="nucleotide sequence ID" value="NZ_JBAWKS010000001.1"/>
</dbReference>
<dbReference type="SUPFAM" id="SSF53474">
    <property type="entry name" value="alpha/beta-Hydrolases"/>
    <property type="match status" value="1"/>
</dbReference>
<sequence>MDQNFKPAWWMTNRHAQTILPRFFRPNLTLDYNIEEITTPDHDFLQLIWSSQHIAADDKPLAIVLHGLEGNIDSFYAKGMMKALTLAGFDVVLLHFRNCGQKANLQARAYHSGETSDLHFLVNILKQRFPSKPLMAVGFSLGGNVLTKYLGEYEDECQLDAAAVVSAPFALASSCKVIQKSCFKLYQKYLLDRLKKSTARKLDNIKESINLTAKQLENIYDLWEFDNKVTAPLHGFIDAADYYLKSSGKQYLKRITTPTLVIHAKDDPMLSQEAIPQKEDVSNAVKLMVSKQGGHVGFISGKNPFKPIFWLEQQVPHFFQQQLLGKLK</sequence>
<keyword evidence="3 5" id="KW-0378">Hydrolase</keyword>
<dbReference type="Pfam" id="PF00561">
    <property type="entry name" value="Abhydrolase_1"/>
    <property type="match status" value="1"/>
</dbReference>
<dbReference type="PROSITE" id="PS01133">
    <property type="entry name" value="UPF0017"/>
    <property type="match status" value="1"/>
</dbReference>
<dbReference type="InterPro" id="IPR050960">
    <property type="entry name" value="AB_hydrolase_4_sf"/>
</dbReference>
<name>A0ABU8EMV9_9GAMM</name>
<dbReference type="Proteomes" id="UP001382455">
    <property type="component" value="Unassembled WGS sequence"/>
</dbReference>
<dbReference type="Gene3D" id="3.40.50.1820">
    <property type="entry name" value="alpha/beta hydrolase"/>
    <property type="match status" value="1"/>
</dbReference>